<protein>
    <submittedName>
        <fullName evidence="2">4-nitrophenylphosphatase</fullName>
    </submittedName>
</protein>
<dbReference type="GO" id="GO:0016791">
    <property type="term" value="F:phosphatase activity"/>
    <property type="evidence" value="ECO:0007669"/>
    <property type="project" value="TreeGrafter"/>
</dbReference>
<dbReference type="Gene3D" id="3.40.50.1000">
    <property type="entry name" value="HAD superfamily/HAD-like"/>
    <property type="match status" value="1"/>
</dbReference>
<dbReference type="WBParaSite" id="L893_g28052.t1">
    <property type="protein sequence ID" value="L893_g28052.t1"/>
    <property type="gene ID" value="L893_g28052"/>
</dbReference>
<evidence type="ECO:0000313" key="1">
    <source>
        <dbReference type="Proteomes" id="UP000095287"/>
    </source>
</evidence>
<dbReference type="Pfam" id="PF13344">
    <property type="entry name" value="Hydrolase_6"/>
    <property type="match status" value="1"/>
</dbReference>
<evidence type="ECO:0000313" key="2">
    <source>
        <dbReference type="WBParaSite" id="L893_g28052.t1"/>
    </source>
</evidence>
<dbReference type="PANTHER" id="PTHR19288">
    <property type="entry name" value="4-NITROPHENYLPHOSPHATASE-RELATED"/>
    <property type="match status" value="1"/>
</dbReference>
<accession>A0A1I7ZNX2</accession>
<dbReference type="InterPro" id="IPR023214">
    <property type="entry name" value="HAD_sf"/>
</dbReference>
<dbReference type="GO" id="GO:0005737">
    <property type="term" value="C:cytoplasm"/>
    <property type="evidence" value="ECO:0007669"/>
    <property type="project" value="TreeGrafter"/>
</dbReference>
<dbReference type="Proteomes" id="UP000095287">
    <property type="component" value="Unplaced"/>
</dbReference>
<sequence>MLRYISATRLLPCPRIRDSRSTVGRTMSSVTRAVRSSLLALYDTFIFDADGVLWLGGDAIPGSPEFVNGLIDAGKRVVIVTNNSTKTVDEYFEKTKTLGFKVDKESIVSPAVVTAHRLSENGNGRSHLPVYLLGTTGLAESLAKKGVE</sequence>
<organism evidence="1 2">
    <name type="scientific">Steinernema glaseri</name>
    <dbReference type="NCBI Taxonomy" id="37863"/>
    <lineage>
        <taxon>Eukaryota</taxon>
        <taxon>Metazoa</taxon>
        <taxon>Ecdysozoa</taxon>
        <taxon>Nematoda</taxon>
        <taxon>Chromadorea</taxon>
        <taxon>Rhabditida</taxon>
        <taxon>Tylenchina</taxon>
        <taxon>Panagrolaimomorpha</taxon>
        <taxon>Strongyloidoidea</taxon>
        <taxon>Steinernematidae</taxon>
        <taxon>Steinernema</taxon>
    </lineage>
</organism>
<reference evidence="2" key="1">
    <citation type="submission" date="2016-11" db="UniProtKB">
        <authorList>
            <consortium name="WormBaseParasite"/>
        </authorList>
    </citation>
    <scope>IDENTIFICATION</scope>
</reference>
<dbReference type="PANTHER" id="PTHR19288:SF93">
    <property type="entry name" value="FI11325P-RELATED"/>
    <property type="match status" value="1"/>
</dbReference>
<dbReference type="InterPro" id="IPR006357">
    <property type="entry name" value="HAD-SF_hydro_IIA"/>
</dbReference>
<dbReference type="InterPro" id="IPR036412">
    <property type="entry name" value="HAD-like_sf"/>
</dbReference>
<dbReference type="SUPFAM" id="SSF56784">
    <property type="entry name" value="HAD-like"/>
    <property type="match status" value="1"/>
</dbReference>
<keyword evidence="1" id="KW-1185">Reference proteome</keyword>
<proteinExistence type="predicted"/>
<dbReference type="AlphaFoldDB" id="A0A1I7ZNX2"/>
<name>A0A1I7ZNX2_9BILA</name>